<gene>
    <name evidence="2" type="ORF">BDK51DRAFT_32185</name>
</gene>
<dbReference type="Proteomes" id="UP000269721">
    <property type="component" value="Unassembled WGS sequence"/>
</dbReference>
<evidence type="ECO:0000256" key="1">
    <source>
        <dbReference type="SAM" id="SignalP"/>
    </source>
</evidence>
<evidence type="ECO:0000313" key="2">
    <source>
        <dbReference type="EMBL" id="RKO82787.1"/>
    </source>
</evidence>
<protein>
    <recommendedName>
        <fullName evidence="4">Spondin domain-containing protein</fullName>
    </recommendedName>
</protein>
<proteinExistence type="predicted"/>
<dbReference type="EMBL" id="ML002092">
    <property type="protein sequence ID" value="RKO82787.1"/>
    <property type="molecule type" value="Genomic_DNA"/>
</dbReference>
<dbReference type="OrthoDB" id="416344at2759"/>
<accession>A0A4V1IPE6</accession>
<name>A0A4V1IPE6_9FUNG</name>
<feature type="chain" id="PRO_5020195768" description="Spondin domain-containing protein" evidence="1">
    <location>
        <begin position="21"/>
        <end position="128"/>
    </location>
</feature>
<sequence length="128" mass="13564">MVFSKLAFALCGVGALFVAADVHPFNSQSTPMPAGTLERFSHRITPPKKDLVTFNKISGPAPSPSGSLTAFTVSLYNIDENLTNTTLRVLKSEDDSVVFLQGGHHVQSPFWIAEGIIGGLSSNSGSSQ</sequence>
<feature type="non-terminal residue" evidence="2">
    <location>
        <position position="128"/>
    </location>
</feature>
<keyword evidence="3" id="KW-1185">Reference proteome</keyword>
<organism evidence="2 3">
    <name type="scientific">Blyttiomyces helicus</name>
    <dbReference type="NCBI Taxonomy" id="388810"/>
    <lineage>
        <taxon>Eukaryota</taxon>
        <taxon>Fungi</taxon>
        <taxon>Fungi incertae sedis</taxon>
        <taxon>Chytridiomycota</taxon>
        <taxon>Chytridiomycota incertae sedis</taxon>
        <taxon>Chytridiomycetes</taxon>
        <taxon>Chytridiomycetes incertae sedis</taxon>
        <taxon>Blyttiomyces</taxon>
    </lineage>
</organism>
<keyword evidence="1" id="KW-0732">Signal</keyword>
<feature type="signal peptide" evidence="1">
    <location>
        <begin position="1"/>
        <end position="20"/>
    </location>
</feature>
<evidence type="ECO:0000313" key="3">
    <source>
        <dbReference type="Proteomes" id="UP000269721"/>
    </source>
</evidence>
<reference evidence="3" key="1">
    <citation type="journal article" date="2018" name="Nat. Microbiol.">
        <title>Leveraging single-cell genomics to expand the fungal tree of life.</title>
        <authorList>
            <person name="Ahrendt S.R."/>
            <person name="Quandt C.A."/>
            <person name="Ciobanu D."/>
            <person name="Clum A."/>
            <person name="Salamov A."/>
            <person name="Andreopoulos B."/>
            <person name="Cheng J.F."/>
            <person name="Woyke T."/>
            <person name="Pelin A."/>
            <person name="Henrissat B."/>
            <person name="Reynolds N.K."/>
            <person name="Benny G.L."/>
            <person name="Smith M.E."/>
            <person name="James T.Y."/>
            <person name="Grigoriev I.V."/>
        </authorList>
    </citation>
    <scope>NUCLEOTIDE SEQUENCE [LARGE SCALE GENOMIC DNA]</scope>
</reference>
<evidence type="ECO:0008006" key="4">
    <source>
        <dbReference type="Google" id="ProtNLM"/>
    </source>
</evidence>
<dbReference type="AlphaFoldDB" id="A0A4V1IPE6"/>